<dbReference type="Pfam" id="PF00005">
    <property type="entry name" value="ABC_tran"/>
    <property type="match status" value="1"/>
</dbReference>
<keyword evidence="4" id="KW-1003">Cell membrane</keyword>
<dbReference type="InterPro" id="IPR050388">
    <property type="entry name" value="ABC_Ni/Peptide_Import"/>
</dbReference>
<comment type="subcellular location">
    <subcellularLocation>
        <location evidence="1">Cell inner membrane</location>
        <topology evidence="1">Peripheral membrane protein</topology>
    </subcellularLocation>
</comment>
<comment type="similarity">
    <text evidence="2">Belongs to the ABC transporter superfamily.</text>
</comment>
<feature type="domain" description="ABC transporter" evidence="9">
    <location>
        <begin position="7"/>
        <end position="260"/>
    </location>
</feature>
<proteinExistence type="inferred from homology"/>
<evidence type="ECO:0000256" key="2">
    <source>
        <dbReference type="ARBA" id="ARBA00005417"/>
    </source>
</evidence>
<dbReference type="SMART" id="SM00382">
    <property type="entry name" value="AAA"/>
    <property type="match status" value="1"/>
</dbReference>
<reference evidence="10 11" key="2">
    <citation type="submission" date="2024-11" db="EMBL/GenBank/DDBJ databases">
        <title>Using genomics to understand microbial adaptation to soil warming.</title>
        <authorList>
            <person name="Deangelis K.M. PhD."/>
        </authorList>
    </citation>
    <scope>NUCLEOTIDE SEQUENCE [LARGE SCALE GENOMIC DNA]</scope>
    <source>
        <strain evidence="10 11">GAS97</strain>
    </source>
</reference>
<evidence type="ECO:0000256" key="4">
    <source>
        <dbReference type="ARBA" id="ARBA00022475"/>
    </source>
</evidence>
<evidence type="ECO:0000313" key="10">
    <source>
        <dbReference type="EMBL" id="MFK4446496.1"/>
    </source>
</evidence>
<sequence>MSTAPLLDVENLNIAFDIGRGLEPASAVSGLSLSIRPGETLALVGESGCGKSTTALALMGLLDSERTRVSATRMQFAGTDLLDLPEPSWRQLRGGRIGMIFQDPMASLNPVRTVGQQIGEALKLHQGLARRAALSETLALLRQVGIPEPARRVDDYPHRLSGGMRQRVLIAMALAGRPQLLIADEPTTALDVTIQAQILALLATLQQQTGMALLLITHDLGIVGQIAHRVAVMYAGRKIEERPVAPLFDDPRHPYTQRLLAARPRRDSARTRLAEIAGAVPAPGTVANGCAFAPRCELAQAACREAVPAWSRLSDGGVGCIINANRAGVAPDRVGLAEVAVEAAAEGKSDAA</sequence>
<dbReference type="InterPro" id="IPR027417">
    <property type="entry name" value="P-loop_NTPase"/>
</dbReference>
<dbReference type="PANTHER" id="PTHR43297:SF2">
    <property type="entry name" value="DIPEPTIDE TRANSPORT ATP-BINDING PROTEIN DPPD"/>
    <property type="match status" value="1"/>
</dbReference>
<gene>
    <name evidence="10" type="ORF">ABH943_006528</name>
</gene>
<dbReference type="GO" id="GO:0005524">
    <property type="term" value="F:ATP binding"/>
    <property type="evidence" value="ECO:0007669"/>
    <property type="project" value="UniProtKB-KW"/>
</dbReference>
<dbReference type="PROSITE" id="PS00211">
    <property type="entry name" value="ABC_TRANSPORTER_1"/>
    <property type="match status" value="1"/>
</dbReference>
<dbReference type="RefSeq" id="WP_404611383.1">
    <property type="nucleotide sequence ID" value="NZ_JBIYDN010000026.1"/>
</dbReference>
<dbReference type="Pfam" id="PF08352">
    <property type="entry name" value="oligo_HPY"/>
    <property type="match status" value="1"/>
</dbReference>
<protein>
    <submittedName>
        <fullName evidence="10">Peptide/nickel transport system ATP-binding protein</fullName>
    </submittedName>
</protein>
<evidence type="ECO:0000259" key="9">
    <source>
        <dbReference type="PROSITE" id="PS50893"/>
    </source>
</evidence>
<dbReference type="InterPro" id="IPR013563">
    <property type="entry name" value="Oligopep_ABC_C"/>
</dbReference>
<accession>A0ABW8MS05</accession>
<dbReference type="SUPFAM" id="SSF52540">
    <property type="entry name" value="P-loop containing nucleoside triphosphate hydrolases"/>
    <property type="match status" value="1"/>
</dbReference>
<dbReference type="InterPro" id="IPR003593">
    <property type="entry name" value="AAA+_ATPase"/>
</dbReference>
<keyword evidence="6" id="KW-0547">Nucleotide-binding</keyword>
<dbReference type="Gene3D" id="3.40.50.300">
    <property type="entry name" value="P-loop containing nucleotide triphosphate hydrolases"/>
    <property type="match status" value="1"/>
</dbReference>
<dbReference type="Proteomes" id="UP001620514">
    <property type="component" value="Unassembled WGS sequence"/>
</dbReference>
<evidence type="ECO:0000256" key="1">
    <source>
        <dbReference type="ARBA" id="ARBA00004417"/>
    </source>
</evidence>
<dbReference type="CDD" id="cd03257">
    <property type="entry name" value="ABC_NikE_OppD_transporters"/>
    <property type="match status" value="1"/>
</dbReference>
<dbReference type="EMBL" id="JBIYDN010000026">
    <property type="protein sequence ID" value="MFK4446496.1"/>
    <property type="molecule type" value="Genomic_DNA"/>
</dbReference>
<keyword evidence="11" id="KW-1185">Reference proteome</keyword>
<organism evidence="10 11">
    <name type="scientific">Caballeronia udeis</name>
    <dbReference type="NCBI Taxonomy" id="1232866"/>
    <lineage>
        <taxon>Bacteria</taxon>
        <taxon>Pseudomonadati</taxon>
        <taxon>Pseudomonadota</taxon>
        <taxon>Betaproteobacteria</taxon>
        <taxon>Burkholderiales</taxon>
        <taxon>Burkholderiaceae</taxon>
        <taxon>Caballeronia</taxon>
    </lineage>
</organism>
<dbReference type="PANTHER" id="PTHR43297">
    <property type="entry name" value="OLIGOPEPTIDE TRANSPORT ATP-BINDING PROTEIN APPD"/>
    <property type="match status" value="1"/>
</dbReference>
<evidence type="ECO:0000256" key="3">
    <source>
        <dbReference type="ARBA" id="ARBA00022448"/>
    </source>
</evidence>
<keyword evidence="5" id="KW-0997">Cell inner membrane</keyword>
<reference evidence="10 11" key="1">
    <citation type="submission" date="2024-10" db="EMBL/GenBank/DDBJ databases">
        <authorList>
            <person name="Deangelis K."/>
            <person name="Huntemann M."/>
            <person name="Clum A."/>
            <person name="Wang J."/>
            <person name="Palaniappan K."/>
            <person name="Ritter S."/>
            <person name="Chen I.-M."/>
            <person name="Stamatis D."/>
            <person name="Reddy T."/>
            <person name="O'Malley R."/>
            <person name="Daum C."/>
            <person name="Ng V."/>
            <person name="Ivanova N."/>
            <person name="Kyrpides N."/>
            <person name="Woyke T."/>
        </authorList>
    </citation>
    <scope>NUCLEOTIDE SEQUENCE [LARGE SCALE GENOMIC DNA]</scope>
    <source>
        <strain evidence="10 11">GAS97</strain>
    </source>
</reference>
<evidence type="ECO:0000256" key="7">
    <source>
        <dbReference type="ARBA" id="ARBA00022840"/>
    </source>
</evidence>
<evidence type="ECO:0000256" key="5">
    <source>
        <dbReference type="ARBA" id="ARBA00022519"/>
    </source>
</evidence>
<comment type="caution">
    <text evidence="10">The sequence shown here is derived from an EMBL/GenBank/DDBJ whole genome shotgun (WGS) entry which is preliminary data.</text>
</comment>
<dbReference type="PROSITE" id="PS50893">
    <property type="entry name" value="ABC_TRANSPORTER_2"/>
    <property type="match status" value="1"/>
</dbReference>
<evidence type="ECO:0000313" key="11">
    <source>
        <dbReference type="Proteomes" id="UP001620514"/>
    </source>
</evidence>
<dbReference type="InterPro" id="IPR003439">
    <property type="entry name" value="ABC_transporter-like_ATP-bd"/>
</dbReference>
<evidence type="ECO:0000256" key="6">
    <source>
        <dbReference type="ARBA" id="ARBA00022741"/>
    </source>
</evidence>
<name>A0ABW8MS05_9BURK</name>
<keyword evidence="3" id="KW-0813">Transport</keyword>
<keyword evidence="7 10" id="KW-0067">ATP-binding</keyword>
<dbReference type="InterPro" id="IPR017871">
    <property type="entry name" value="ABC_transporter-like_CS"/>
</dbReference>
<keyword evidence="8" id="KW-0472">Membrane</keyword>
<evidence type="ECO:0000256" key="8">
    <source>
        <dbReference type="ARBA" id="ARBA00023136"/>
    </source>
</evidence>
<dbReference type="NCBIfam" id="TIGR01727">
    <property type="entry name" value="oligo_HPY"/>
    <property type="match status" value="1"/>
</dbReference>